<dbReference type="EMBL" id="JYFE01000041">
    <property type="protein sequence ID" value="KIT16114.1"/>
    <property type="molecule type" value="Genomic_DNA"/>
</dbReference>
<dbReference type="RefSeq" id="WP_043919154.1">
    <property type="nucleotide sequence ID" value="NZ_FZPF01000004.1"/>
</dbReference>
<accession>A0A0D1EEH7</accession>
<evidence type="ECO:0000313" key="2">
    <source>
        <dbReference type="Proteomes" id="UP000032232"/>
    </source>
</evidence>
<keyword evidence="2" id="KW-1185">Reference proteome</keyword>
<dbReference type="Proteomes" id="UP000032232">
    <property type="component" value="Unassembled WGS sequence"/>
</dbReference>
<reference evidence="1 2" key="1">
    <citation type="submission" date="2015-02" db="EMBL/GenBank/DDBJ databases">
        <title>Genome Sequence of Jannaschia aquimarina DSM28248, a member of the Roseobacter clade.</title>
        <authorList>
            <person name="Voget S."/>
            <person name="Daniel R."/>
        </authorList>
    </citation>
    <scope>NUCLEOTIDE SEQUENCE [LARGE SCALE GENOMIC DNA]</scope>
    <source>
        <strain evidence="1 2">GSW-M26</strain>
    </source>
</reference>
<sequence length="231" mass="24823">MTMGRSGDEFFVSEYPERCNAHLVTLATFGEIAHGSTRQFDPEGQVPRRMLAGLRLCVSPRPTVLPPDSAEFPDCRAGRIRFLGCGGWADRRLTASRIRAGGRVLVRFALMENDLRHVLNRRAPIARRALASLASGGRIVSAVWIPMEQSVATMLCARVSRGPLDQVTAAGASLDVPLGAGSPSSLRLSPGTTFAYELSRVAEWNGNRVAALRPDRMATLVTPSVVPASAA</sequence>
<comment type="caution">
    <text evidence="1">The sequence shown here is derived from an EMBL/GenBank/DDBJ whole genome shotgun (WGS) entry which is preliminary data.</text>
</comment>
<gene>
    <name evidence="1" type="ORF">jaqu_23860</name>
</gene>
<organism evidence="1 2">
    <name type="scientific">Jannaschia aquimarina</name>
    <dbReference type="NCBI Taxonomy" id="935700"/>
    <lineage>
        <taxon>Bacteria</taxon>
        <taxon>Pseudomonadati</taxon>
        <taxon>Pseudomonadota</taxon>
        <taxon>Alphaproteobacteria</taxon>
        <taxon>Rhodobacterales</taxon>
        <taxon>Roseobacteraceae</taxon>
        <taxon>Jannaschia</taxon>
    </lineage>
</organism>
<proteinExistence type="predicted"/>
<dbReference type="AlphaFoldDB" id="A0A0D1EEH7"/>
<name>A0A0D1EEH7_9RHOB</name>
<dbReference type="PATRIC" id="fig|935700.4.peg.2456"/>
<evidence type="ECO:0000313" key="1">
    <source>
        <dbReference type="EMBL" id="KIT16114.1"/>
    </source>
</evidence>
<protein>
    <submittedName>
        <fullName evidence="1">Uncharacterized protein</fullName>
    </submittedName>
</protein>